<gene>
    <name evidence="1" type="ORF">FIV41_27805</name>
</gene>
<name>A0A9X9FV94_PSEMA</name>
<evidence type="ECO:0000313" key="2">
    <source>
        <dbReference type="Proteomes" id="UP000316123"/>
    </source>
</evidence>
<accession>A0A9X9FV94</accession>
<sequence>MNQSTHPKSRMLEIVKFSRRLSIEVINTVVTAWRVETIYLEIKSAIKNSPTNIKNDNLITRGAMQDILHRDMFILLAALSRMEKNLIRSARTQIKSGETRENRIPRKSQQLLKQRKKLMTV</sequence>
<dbReference type="RefSeq" id="WP_143045100.1">
    <property type="nucleotide sequence ID" value="NZ_FNSU01000001.1"/>
</dbReference>
<protein>
    <submittedName>
        <fullName evidence="1">Uncharacterized protein</fullName>
    </submittedName>
</protein>
<organism evidence="1 2">
    <name type="scientific">Pseudomonas marginalis</name>
    <name type="common">Pseudomonas panacis</name>
    <dbReference type="NCBI Taxonomy" id="298"/>
    <lineage>
        <taxon>Bacteria</taxon>
        <taxon>Pseudomonadati</taxon>
        <taxon>Pseudomonadota</taxon>
        <taxon>Gammaproteobacteria</taxon>
        <taxon>Pseudomonadales</taxon>
        <taxon>Pseudomonadaceae</taxon>
        <taxon>Pseudomonas</taxon>
    </lineage>
</organism>
<evidence type="ECO:0000313" key="1">
    <source>
        <dbReference type="EMBL" id="TWR51749.1"/>
    </source>
</evidence>
<dbReference type="AlphaFoldDB" id="A0A9X9FV94"/>
<proteinExistence type="predicted"/>
<reference evidence="1 2" key="1">
    <citation type="submission" date="2019-06" db="EMBL/GenBank/DDBJ databases">
        <title>Pseudomonas bimorpha sp. nov. isolated from bovine raw milk and skim milk concentrate.</title>
        <authorList>
            <person name="Hofmann K."/>
            <person name="Huptas C."/>
            <person name="Doll E."/>
            <person name="Scherer S."/>
            <person name="Wenning M."/>
        </authorList>
    </citation>
    <scope>NUCLEOTIDE SEQUENCE [LARGE SCALE GENOMIC DNA]</scope>
    <source>
        <strain evidence="1 2">DSM 13124</strain>
    </source>
</reference>
<dbReference type="Proteomes" id="UP000316123">
    <property type="component" value="Unassembled WGS sequence"/>
</dbReference>
<comment type="caution">
    <text evidence="1">The sequence shown here is derived from an EMBL/GenBank/DDBJ whole genome shotgun (WGS) entry which is preliminary data.</text>
</comment>
<dbReference type="EMBL" id="VFEQ01000028">
    <property type="protein sequence ID" value="TWR51749.1"/>
    <property type="molecule type" value="Genomic_DNA"/>
</dbReference>